<feature type="transmembrane region" description="Helical" evidence="6">
    <location>
        <begin position="125"/>
        <end position="146"/>
    </location>
</feature>
<evidence type="ECO:0000259" key="7">
    <source>
        <dbReference type="PROSITE" id="PS50850"/>
    </source>
</evidence>
<feature type="transmembrane region" description="Helical" evidence="6">
    <location>
        <begin position="408"/>
        <end position="432"/>
    </location>
</feature>
<evidence type="ECO:0000256" key="6">
    <source>
        <dbReference type="SAM" id="Phobius"/>
    </source>
</evidence>
<name>A0A8S4G643_PLUXY</name>
<dbReference type="PANTHER" id="PTHR23511">
    <property type="entry name" value="SYNAPTIC VESICLE GLYCOPROTEIN 2"/>
    <property type="match status" value="1"/>
</dbReference>
<feature type="transmembrane region" description="Helical" evidence="6">
    <location>
        <begin position="439"/>
        <end position="458"/>
    </location>
</feature>
<feature type="transmembrane region" description="Helical" evidence="6">
    <location>
        <begin position="100"/>
        <end position="119"/>
    </location>
</feature>
<dbReference type="GO" id="GO:0016020">
    <property type="term" value="C:membrane"/>
    <property type="evidence" value="ECO:0007669"/>
    <property type="project" value="UniProtKB-SubCell"/>
</dbReference>
<dbReference type="InterPro" id="IPR020846">
    <property type="entry name" value="MFS_dom"/>
</dbReference>
<feature type="transmembrane region" description="Helical" evidence="6">
    <location>
        <begin position="71"/>
        <end position="91"/>
    </location>
</feature>
<comment type="subcellular location">
    <subcellularLocation>
        <location evidence="1">Membrane</location>
        <topology evidence="1">Multi-pass membrane protein</topology>
    </subcellularLocation>
</comment>
<feature type="transmembrane region" description="Helical" evidence="6">
    <location>
        <begin position="32"/>
        <end position="51"/>
    </location>
</feature>
<evidence type="ECO:0000313" key="9">
    <source>
        <dbReference type="Proteomes" id="UP000653454"/>
    </source>
</evidence>
<dbReference type="EMBL" id="CAJHNJ030000120">
    <property type="protein sequence ID" value="CAG9135970.1"/>
    <property type="molecule type" value="Genomic_DNA"/>
</dbReference>
<keyword evidence="2" id="KW-0813">Transport</keyword>
<dbReference type="SUPFAM" id="SSF103473">
    <property type="entry name" value="MFS general substrate transporter"/>
    <property type="match status" value="1"/>
</dbReference>
<dbReference type="InterPro" id="IPR011701">
    <property type="entry name" value="MFS"/>
</dbReference>
<dbReference type="PROSITE" id="PS50850">
    <property type="entry name" value="MFS"/>
    <property type="match status" value="1"/>
</dbReference>
<reference evidence="8" key="1">
    <citation type="submission" date="2020-11" db="EMBL/GenBank/DDBJ databases">
        <authorList>
            <person name="Whiteford S."/>
        </authorList>
    </citation>
    <scope>NUCLEOTIDE SEQUENCE</scope>
</reference>
<keyword evidence="9" id="KW-1185">Reference proteome</keyword>
<keyword evidence="5 6" id="KW-0472">Membrane</keyword>
<dbReference type="PANTHER" id="PTHR23511:SF35">
    <property type="entry name" value="MAJOR FACILITATOR SUPERFAMILY (MFS) PROFILE DOMAIN-CONTAINING PROTEIN"/>
    <property type="match status" value="1"/>
</dbReference>
<feature type="transmembrane region" description="Helical" evidence="6">
    <location>
        <begin position="382"/>
        <end position="402"/>
    </location>
</feature>
<sequence length="504" mass="54515">MSSDNQEKAKMMAAATPFEEALDQTGFGLYNWFHTLVTGAVVVSFACVAYSNTIIVPTSACELGSTSTQQGLMASVPMIGSIIGAVIWGYLGDTRGRRNMLVLSLVLAAVVNALASLAVHWAMLMAFQFTATLIASGMFSLAITLISESVPLARRNLLLLLVTSISLLSQGIMAVLAIPIIPLGFSYYISALDIYWNSWRTVVVVYSLPSLLSLLGLLFIKESPKFLLLQGKEVEAVEALRYMHWFNRQPGEFRVTSLQPEESNKSKTKAKASDQIVPLFRPPLLRYTIIVALLFIFKQVNAFAVWLPRIMDQFVSVLQSGDGRDQTLCGIIRQALDQPPDPNVTPCALNETALLLVLAVAGFQSTVNALISLVLDRTGRRNMTIATTSIIGLCGLLVNAVPSAVASAALFAGFLLGIMTLGLYTAMCVALFPTHLRTMAVSLTLTGGRVATVAAIQVLNYLLENGYCEVGFYVFASIFTCSAIVAAFLPDDRKIVKSESVTKL</sequence>
<dbReference type="Pfam" id="PF07690">
    <property type="entry name" value="MFS_1"/>
    <property type="match status" value="1"/>
</dbReference>
<evidence type="ECO:0000256" key="5">
    <source>
        <dbReference type="ARBA" id="ARBA00023136"/>
    </source>
</evidence>
<keyword evidence="4 6" id="KW-1133">Transmembrane helix</keyword>
<organism evidence="8 9">
    <name type="scientific">Plutella xylostella</name>
    <name type="common">Diamondback moth</name>
    <name type="synonym">Plutella maculipennis</name>
    <dbReference type="NCBI Taxonomy" id="51655"/>
    <lineage>
        <taxon>Eukaryota</taxon>
        <taxon>Metazoa</taxon>
        <taxon>Ecdysozoa</taxon>
        <taxon>Arthropoda</taxon>
        <taxon>Hexapoda</taxon>
        <taxon>Insecta</taxon>
        <taxon>Pterygota</taxon>
        <taxon>Neoptera</taxon>
        <taxon>Endopterygota</taxon>
        <taxon>Lepidoptera</taxon>
        <taxon>Glossata</taxon>
        <taxon>Ditrysia</taxon>
        <taxon>Yponomeutoidea</taxon>
        <taxon>Plutellidae</taxon>
        <taxon>Plutella</taxon>
    </lineage>
</organism>
<dbReference type="Gene3D" id="1.20.1250.20">
    <property type="entry name" value="MFS general substrate transporter like domains"/>
    <property type="match status" value="1"/>
</dbReference>
<gene>
    <name evidence="8" type="ORF">PLXY2_LOCUS14209</name>
</gene>
<feature type="transmembrane region" description="Helical" evidence="6">
    <location>
        <begin position="158"/>
        <end position="181"/>
    </location>
</feature>
<feature type="domain" description="Major facilitator superfamily (MFS) profile" evidence="7">
    <location>
        <begin position="32"/>
        <end position="494"/>
    </location>
</feature>
<protein>
    <submittedName>
        <fullName evidence="8">(diamondback moth) hypothetical protein</fullName>
    </submittedName>
</protein>
<evidence type="ECO:0000256" key="1">
    <source>
        <dbReference type="ARBA" id="ARBA00004141"/>
    </source>
</evidence>
<dbReference type="Proteomes" id="UP000653454">
    <property type="component" value="Unassembled WGS sequence"/>
</dbReference>
<evidence type="ECO:0000256" key="2">
    <source>
        <dbReference type="ARBA" id="ARBA00022448"/>
    </source>
</evidence>
<dbReference type="InterPro" id="IPR036259">
    <property type="entry name" value="MFS_trans_sf"/>
</dbReference>
<feature type="transmembrane region" description="Helical" evidence="6">
    <location>
        <begin position="353"/>
        <end position="375"/>
    </location>
</feature>
<accession>A0A8S4G643</accession>
<dbReference type="AlphaFoldDB" id="A0A8S4G643"/>
<feature type="transmembrane region" description="Helical" evidence="6">
    <location>
        <begin position="470"/>
        <end position="489"/>
    </location>
</feature>
<proteinExistence type="predicted"/>
<feature type="transmembrane region" description="Helical" evidence="6">
    <location>
        <begin position="284"/>
        <end position="307"/>
    </location>
</feature>
<evidence type="ECO:0000256" key="4">
    <source>
        <dbReference type="ARBA" id="ARBA00022989"/>
    </source>
</evidence>
<evidence type="ECO:0000313" key="8">
    <source>
        <dbReference type="EMBL" id="CAG9135970.1"/>
    </source>
</evidence>
<keyword evidence="3 6" id="KW-0812">Transmembrane</keyword>
<dbReference type="GO" id="GO:0022857">
    <property type="term" value="F:transmembrane transporter activity"/>
    <property type="evidence" value="ECO:0007669"/>
    <property type="project" value="InterPro"/>
</dbReference>
<evidence type="ECO:0000256" key="3">
    <source>
        <dbReference type="ARBA" id="ARBA00022692"/>
    </source>
</evidence>
<feature type="transmembrane region" description="Helical" evidence="6">
    <location>
        <begin position="201"/>
        <end position="220"/>
    </location>
</feature>
<comment type="caution">
    <text evidence="8">The sequence shown here is derived from an EMBL/GenBank/DDBJ whole genome shotgun (WGS) entry which is preliminary data.</text>
</comment>